<dbReference type="Proteomes" id="UP001172386">
    <property type="component" value="Unassembled WGS sequence"/>
</dbReference>
<dbReference type="EMBL" id="JAPDRQ010000039">
    <property type="protein sequence ID" value="KAJ9659490.1"/>
    <property type="molecule type" value="Genomic_DNA"/>
</dbReference>
<accession>A0ACC3ACA6</accession>
<name>A0ACC3ACA6_9EURO</name>
<evidence type="ECO:0000313" key="2">
    <source>
        <dbReference type="Proteomes" id="UP001172386"/>
    </source>
</evidence>
<proteinExistence type="predicted"/>
<evidence type="ECO:0000313" key="1">
    <source>
        <dbReference type="EMBL" id="KAJ9659490.1"/>
    </source>
</evidence>
<keyword evidence="2" id="KW-1185">Reference proteome</keyword>
<protein>
    <submittedName>
        <fullName evidence="1">Uncharacterized protein</fullName>
    </submittedName>
</protein>
<organism evidence="1 2">
    <name type="scientific">Neophaeococcomyces mojaviensis</name>
    <dbReference type="NCBI Taxonomy" id="3383035"/>
    <lineage>
        <taxon>Eukaryota</taxon>
        <taxon>Fungi</taxon>
        <taxon>Dikarya</taxon>
        <taxon>Ascomycota</taxon>
        <taxon>Pezizomycotina</taxon>
        <taxon>Eurotiomycetes</taxon>
        <taxon>Chaetothyriomycetidae</taxon>
        <taxon>Chaetothyriales</taxon>
        <taxon>Chaetothyriales incertae sedis</taxon>
        <taxon>Neophaeococcomyces</taxon>
    </lineage>
</organism>
<gene>
    <name evidence="1" type="ORF">H2198_003065</name>
</gene>
<sequence length="540" mass="58171">MSYTNATHVDSDNYQLHQRGSKDYKNENNTTGVHNDAESVSANELLAVLGYQSELLRTRSTWQVAFMAFVLSSIPYGLSTTFFFPLTAGGPVAVVWGLVVVILIILCLAISLGEITSVYPTAGGVYYQTFMLSGAGYRRVAAWICGWAYVLGNITITLSVNFGTCLFFIGCVNIFTDEEGNGIWQAETYQIWLVFVVITLLCNATSALGNKWLPLLDTVAIYWTFAGVIAIIVCVLAIAKNGRNSGDYVFTAFENSSGWRDGWAYCIGLLQGAYVTSATGMIISMCEETQQPAVQVPRAMIGALLMEGACGLIFLICLLFVLPPIAEVLGSPTGQPLPVILKSAIGNSGGAFALTIPIIVLGILCGIACTTASSRCTWAFARDGAIPGSTWWKKVNAKLDVPLNAMMLCMVVEILLGLIYFGSVAAFNAFANVGIVFLTLSYVMPVIASLIGGRKHLKQGHYDFGAFGIFCNVVSIAWALFIIPVACMPAAIPVTGSTMNYAAVVFVGGTMVSAIWYVVWGRKNYRGPPTDDETIRRHSV</sequence>
<reference evidence="1" key="1">
    <citation type="submission" date="2022-10" db="EMBL/GenBank/DDBJ databases">
        <title>Culturing micro-colonial fungi from biological soil crusts in the Mojave desert and describing Neophaeococcomyces mojavensis, and introducing the new genera and species Taxawa tesnikishii.</title>
        <authorList>
            <person name="Kurbessoian T."/>
            <person name="Stajich J.E."/>
        </authorList>
    </citation>
    <scope>NUCLEOTIDE SEQUENCE</scope>
    <source>
        <strain evidence="1">JES_112</strain>
    </source>
</reference>
<comment type="caution">
    <text evidence="1">The sequence shown here is derived from an EMBL/GenBank/DDBJ whole genome shotgun (WGS) entry which is preliminary data.</text>
</comment>